<dbReference type="Pfam" id="PF03009">
    <property type="entry name" value="GDPD"/>
    <property type="match status" value="1"/>
</dbReference>
<evidence type="ECO:0000313" key="2">
    <source>
        <dbReference type="EMBL" id="KGA17910.1"/>
    </source>
</evidence>
<evidence type="ECO:0000259" key="1">
    <source>
        <dbReference type="PROSITE" id="PS51704"/>
    </source>
</evidence>
<dbReference type="GO" id="GO:0008081">
    <property type="term" value="F:phosphoric diester hydrolase activity"/>
    <property type="evidence" value="ECO:0007669"/>
    <property type="project" value="InterPro"/>
</dbReference>
<dbReference type="InterPro" id="IPR017946">
    <property type="entry name" value="PLC-like_Pdiesterase_TIM-brl"/>
</dbReference>
<sequence>MKIYAHRGSSGNNPEMTRLAYEVAIREGADGFECDVRLSSDSEIVCIHDSTTKRIAGEKIRVSRNSLKDLQSAYELITLNELLDLAISAKKDLLIETKHPNIFGGRVEHKVVELLMSKSDQIKSAGIEVIVMSFSSFAIGRVKSKWNFCKVTKYYLSARFSKREVLALHIGLVARYPSLVKKLQARGSRILVWTVNEEAEFEICKKLGVDGVITNFPEIARRYG</sequence>
<dbReference type="Gene3D" id="3.20.20.190">
    <property type="entry name" value="Phosphatidylinositol (PI) phosphodiesterase"/>
    <property type="match status" value="1"/>
</dbReference>
<dbReference type="GO" id="GO:0006629">
    <property type="term" value="P:lipid metabolic process"/>
    <property type="evidence" value="ECO:0007669"/>
    <property type="project" value="InterPro"/>
</dbReference>
<dbReference type="PROSITE" id="PS51704">
    <property type="entry name" value="GP_PDE"/>
    <property type="match status" value="1"/>
</dbReference>
<dbReference type="EMBL" id="JNSL01000052">
    <property type="protein sequence ID" value="KGA17910.1"/>
    <property type="molecule type" value="Genomic_DNA"/>
</dbReference>
<dbReference type="SUPFAM" id="SSF51695">
    <property type="entry name" value="PLC-like phosphodiesterases"/>
    <property type="match status" value="1"/>
</dbReference>
<dbReference type="InterPro" id="IPR030395">
    <property type="entry name" value="GP_PDE_dom"/>
</dbReference>
<accession>A0A094Q1E2</accession>
<feature type="domain" description="GP-PDE" evidence="1">
    <location>
        <begin position="1"/>
        <end position="224"/>
    </location>
</feature>
<comment type="caution">
    <text evidence="2">The sequence shown here is derived from an EMBL/GenBank/DDBJ whole genome shotgun (WGS) entry which is preliminary data.</text>
</comment>
<organism evidence="2">
    <name type="scientific">freshwater metagenome</name>
    <dbReference type="NCBI Taxonomy" id="449393"/>
    <lineage>
        <taxon>unclassified sequences</taxon>
        <taxon>metagenomes</taxon>
        <taxon>ecological metagenomes</taxon>
    </lineage>
</organism>
<protein>
    <recommendedName>
        <fullName evidence="1">GP-PDE domain-containing protein</fullName>
    </recommendedName>
</protein>
<name>A0A094Q1E2_9ZZZZ</name>
<dbReference type="AlphaFoldDB" id="A0A094Q1E2"/>
<reference evidence="2" key="1">
    <citation type="submission" date="2014-06" db="EMBL/GenBank/DDBJ databases">
        <title>Key roles for freshwater Actinobacteria revealed by deep metagenomic sequencing.</title>
        <authorList>
            <person name="Ghai R."/>
            <person name="Mizuno C.M."/>
            <person name="Picazo A."/>
            <person name="Camacho A."/>
            <person name="Rodriguez-Valera F."/>
        </authorList>
    </citation>
    <scope>NUCLEOTIDE SEQUENCE</scope>
</reference>
<dbReference type="PANTHER" id="PTHR46211">
    <property type="entry name" value="GLYCEROPHOSPHORYL DIESTER PHOSPHODIESTERASE"/>
    <property type="match status" value="1"/>
</dbReference>
<gene>
    <name evidence="2" type="ORF">GM51_9410</name>
</gene>
<dbReference type="PANTHER" id="PTHR46211:SF13">
    <property type="entry name" value="GLYCEROPHOSPHODIESTER PHOSPHODIESTERASE 1-RELATED"/>
    <property type="match status" value="1"/>
</dbReference>
<proteinExistence type="predicted"/>